<accession>A0A318JUL9</accession>
<proteinExistence type="predicted"/>
<reference evidence="1 2" key="1">
    <citation type="submission" date="2018-05" db="EMBL/GenBank/DDBJ databases">
        <title>Genomic Encyclopedia of Type Strains, Phase IV (KMG-IV): sequencing the most valuable type-strain genomes for metagenomic binning, comparative biology and taxonomic classification.</title>
        <authorList>
            <person name="Goeker M."/>
        </authorList>
    </citation>
    <scope>NUCLEOTIDE SEQUENCE [LARGE SCALE GENOMIC DNA]</scope>
    <source>
        <strain evidence="1 2">DSM 44704</strain>
    </source>
</reference>
<keyword evidence="2" id="KW-1185">Reference proteome</keyword>
<comment type="caution">
    <text evidence="1">The sequence shown here is derived from an EMBL/GenBank/DDBJ whole genome shotgun (WGS) entry which is preliminary data.</text>
</comment>
<name>A0A318JUL9_9NOCA</name>
<dbReference type="EMBL" id="QJKF01000012">
    <property type="protein sequence ID" value="PXX59143.1"/>
    <property type="molecule type" value="Genomic_DNA"/>
</dbReference>
<sequence>MNHIRTHSYAVSARFRALDVRQCSTGEDERAAPKGWFAFMIAMVIPLVPRGGFTVRRVGDRWELVNSRGYGRTVVLHSWPRDQHTEAFEHCYRLNGRTVEELQAAFR</sequence>
<organism evidence="1 2">
    <name type="scientific">Nocardia tenerifensis</name>
    <dbReference type="NCBI Taxonomy" id="228006"/>
    <lineage>
        <taxon>Bacteria</taxon>
        <taxon>Bacillati</taxon>
        <taxon>Actinomycetota</taxon>
        <taxon>Actinomycetes</taxon>
        <taxon>Mycobacteriales</taxon>
        <taxon>Nocardiaceae</taxon>
        <taxon>Nocardia</taxon>
    </lineage>
</organism>
<evidence type="ECO:0000313" key="2">
    <source>
        <dbReference type="Proteomes" id="UP000247569"/>
    </source>
</evidence>
<dbReference type="AlphaFoldDB" id="A0A318JUL9"/>
<dbReference type="Proteomes" id="UP000247569">
    <property type="component" value="Unassembled WGS sequence"/>
</dbReference>
<gene>
    <name evidence="1" type="ORF">DFR70_11260</name>
</gene>
<protein>
    <submittedName>
        <fullName evidence="1">Uncharacterized protein</fullName>
    </submittedName>
</protein>
<evidence type="ECO:0000313" key="1">
    <source>
        <dbReference type="EMBL" id="PXX59143.1"/>
    </source>
</evidence>